<dbReference type="GO" id="GO:0008094">
    <property type="term" value="F:ATP-dependent activity, acting on DNA"/>
    <property type="evidence" value="ECO:0007669"/>
    <property type="project" value="TreeGrafter"/>
</dbReference>
<dbReference type="InterPro" id="IPR038718">
    <property type="entry name" value="SNF2-like_sf"/>
</dbReference>
<dbReference type="Pfam" id="PF00176">
    <property type="entry name" value="SNF2-rel_dom"/>
    <property type="match status" value="1"/>
</dbReference>
<evidence type="ECO:0000256" key="3">
    <source>
        <dbReference type="ARBA" id="ARBA00022840"/>
    </source>
</evidence>
<name>A0A9N9EIH1_9GLOM</name>
<evidence type="ECO:0000259" key="5">
    <source>
        <dbReference type="Pfam" id="PF00176"/>
    </source>
</evidence>
<evidence type="ECO:0000313" key="6">
    <source>
        <dbReference type="EMBL" id="CAG8679743.1"/>
    </source>
</evidence>
<protein>
    <submittedName>
        <fullName evidence="6">5906_t:CDS:1</fullName>
    </submittedName>
</protein>
<keyword evidence="1" id="KW-0547">Nucleotide-binding</keyword>
<dbReference type="GO" id="GO:0005634">
    <property type="term" value="C:nucleus"/>
    <property type="evidence" value="ECO:0007669"/>
    <property type="project" value="TreeGrafter"/>
</dbReference>
<dbReference type="InterPro" id="IPR027417">
    <property type="entry name" value="P-loop_NTPase"/>
</dbReference>
<dbReference type="PANTHER" id="PTHR45626">
    <property type="entry name" value="TRANSCRIPTION TERMINATION FACTOR 2-RELATED"/>
    <property type="match status" value="1"/>
</dbReference>
<feature type="domain" description="SNF2 N-terminal" evidence="5">
    <location>
        <begin position="283"/>
        <end position="416"/>
    </location>
</feature>
<accession>A0A9N9EIH1</accession>
<gene>
    <name evidence="6" type="ORF">RFULGI_LOCUS9565</name>
</gene>
<dbReference type="SUPFAM" id="SSF52540">
    <property type="entry name" value="P-loop containing nucleoside triphosphate hydrolases"/>
    <property type="match status" value="1"/>
</dbReference>
<feature type="non-terminal residue" evidence="6">
    <location>
        <position position="1"/>
    </location>
</feature>
<dbReference type="GO" id="GO:0006281">
    <property type="term" value="P:DNA repair"/>
    <property type="evidence" value="ECO:0007669"/>
    <property type="project" value="TreeGrafter"/>
</dbReference>
<dbReference type="GO" id="GO:0016787">
    <property type="term" value="F:hydrolase activity"/>
    <property type="evidence" value="ECO:0007669"/>
    <property type="project" value="UniProtKB-KW"/>
</dbReference>
<dbReference type="Proteomes" id="UP000789396">
    <property type="component" value="Unassembled WGS sequence"/>
</dbReference>
<feature type="compositionally biased region" description="Basic and acidic residues" evidence="4">
    <location>
        <begin position="1"/>
        <end position="17"/>
    </location>
</feature>
<dbReference type="InterPro" id="IPR050628">
    <property type="entry name" value="SNF2_RAD54_helicase_TF"/>
</dbReference>
<dbReference type="EMBL" id="CAJVPZ010017311">
    <property type="protein sequence ID" value="CAG8679743.1"/>
    <property type="molecule type" value="Genomic_DNA"/>
</dbReference>
<dbReference type="Gene3D" id="3.40.50.10810">
    <property type="entry name" value="Tandem AAA-ATPase domain"/>
    <property type="match status" value="1"/>
</dbReference>
<keyword evidence="2" id="KW-0378">Hydrolase</keyword>
<evidence type="ECO:0000256" key="4">
    <source>
        <dbReference type="SAM" id="MobiDB-lite"/>
    </source>
</evidence>
<feature type="region of interest" description="Disordered" evidence="4">
    <location>
        <begin position="1"/>
        <end position="53"/>
    </location>
</feature>
<comment type="caution">
    <text evidence="6">The sequence shown here is derived from an EMBL/GenBank/DDBJ whole genome shotgun (WGS) entry which is preliminary data.</text>
</comment>
<dbReference type="InterPro" id="IPR000330">
    <property type="entry name" value="SNF2_N"/>
</dbReference>
<feature type="compositionally biased region" description="Polar residues" evidence="4">
    <location>
        <begin position="44"/>
        <end position="53"/>
    </location>
</feature>
<evidence type="ECO:0000256" key="1">
    <source>
        <dbReference type="ARBA" id="ARBA00022741"/>
    </source>
</evidence>
<reference evidence="6" key="1">
    <citation type="submission" date="2021-06" db="EMBL/GenBank/DDBJ databases">
        <authorList>
            <person name="Kallberg Y."/>
            <person name="Tangrot J."/>
            <person name="Rosling A."/>
        </authorList>
    </citation>
    <scope>NUCLEOTIDE SEQUENCE</scope>
    <source>
        <strain evidence="6">IN212</strain>
    </source>
</reference>
<evidence type="ECO:0000256" key="2">
    <source>
        <dbReference type="ARBA" id="ARBA00022801"/>
    </source>
</evidence>
<dbReference type="AlphaFoldDB" id="A0A9N9EIH1"/>
<dbReference type="PANTHER" id="PTHR45626:SF52">
    <property type="entry name" value="SINGLE-STRANDED DNA-DEPENDENT ATPASE (EUROFUNG)"/>
    <property type="match status" value="1"/>
</dbReference>
<dbReference type="OrthoDB" id="448448at2759"/>
<dbReference type="GO" id="GO:0005524">
    <property type="term" value="F:ATP binding"/>
    <property type="evidence" value="ECO:0007669"/>
    <property type="project" value="UniProtKB-KW"/>
</dbReference>
<proteinExistence type="predicted"/>
<sequence length="417" mass="47033">MKEQSKNQRCTEKRIGIEIDQLSNSPDTRPLKRSRLEPTGDSHLLSSTITNDPSTRGPPIISNLPLLHYNNYNPIFNKVYSIGSVTPQFAPTSRTTSVLPTAQIPAPVSSSSQQKEIVDLTSDNSDDDCVIDEEETNRNLCWGMIKSLVLVLYPRPSCNGQDEEVVELKREAPLMDENLVWTEASIPKNLSSSVNFSFLNPIIYNVATRYSNPHNLLHGSISQLSKNVNNSYRSYQETYRNTTTRSPEEMKNQIDKVFNSLMNAESIPEAQPDPRLVTPLYKHQKQALYFLLEREKYNDFTNDETNALTSLWRTGTSAGRHTVYYNVITNKETKEKPQMRGGIVADDTIQIIALILSTQNEALSFCQNFDDAYPSKVMIETSTSGSHLSDSLTRTLIVCPLSTVSNWEEQLSSHVQE</sequence>
<keyword evidence="3" id="KW-0067">ATP-binding</keyword>
<evidence type="ECO:0000313" key="7">
    <source>
        <dbReference type="Proteomes" id="UP000789396"/>
    </source>
</evidence>
<keyword evidence="7" id="KW-1185">Reference proteome</keyword>
<organism evidence="6 7">
    <name type="scientific">Racocetra fulgida</name>
    <dbReference type="NCBI Taxonomy" id="60492"/>
    <lineage>
        <taxon>Eukaryota</taxon>
        <taxon>Fungi</taxon>
        <taxon>Fungi incertae sedis</taxon>
        <taxon>Mucoromycota</taxon>
        <taxon>Glomeromycotina</taxon>
        <taxon>Glomeromycetes</taxon>
        <taxon>Diversisporales</taxon>
        <taxon>Gigasporaceae</taxon>
        <taxon>Racocetra</taxon>
    </lineage>
</organism>